<protein>
    <submittedName>
        <fullName evidence="2">Uncharacterized protein</fullName>
    </submittedName>
</protein>
<evidence type="ECO:0000313" key="3">
    <source>
        <dbReference type="Proteomes" id="UP001607302"/>
    </source>
</evidence>
<dbReference type="AlphaFoldDB" id="A0ABD2A6V5"/>
<evidence type="ECO:0000256" key="1">
    <source>
        <dbReference type="SAM" id="MobiDB-lite"/>
    </source>
</evidence>
<sequence length="113" mass="12722">MSRERAKQFLLPDGKLAYVSRTGDISIRTRRRGVVRGSVKHKRTGTTPSVPTIAKQDTTMRVAVIVSTYLFKYPDVFYSPAILRYSTNVSIDESGKEKVTGRNKKIKTRSADI</sequence>
<reference evidence="2 3" key="1">
    <citation type="journal article" date="2024" name="Ann. Entomol. Soc. Am.">
        <title>Genomic analyses of the southern and eastern yellowjacket wasps (Hymenoptera: Vespidae) reveal evolutionary signatures of social life.</title>
        <authorList>
            <person name="Catto M.A."/>
            <person name="Caine P.B."/>
            <person name="Orr S.E."/>
            <person name="Hunt B.G."/>
            <person name="Goodisman M.A.D."/>
        </authorList>
    </citation>
    <scope>NUCLEOTIDE SEQUENCE [LARGE SCALE GENOMIC DNA]</scope>
    <source>
        <strain evidence="2">233</strain>
        <tissue evidence="2">Head and thorax</tissue>
    </source>
</reference>
<comment type="caution">
    <text evidence="2">The sequence shown here is derived from an EMBL/GenBank/DDBJ whole genome shotgun (WGS) entry which is preliminary data.</text>
</comment>
<evidence type="ECO:0000313" key="2">
    <source>
        <dbReference type="EMBL" id="KAL2716349.1"/>
    </source>
</evidence>
<organism evidence="2 3">
    <name type="scientific">Vespula squamosa</name>
    <name type="common">Southern yellow jacket</name>
    <name type="synonym">Wasp</name>
    <dbReference type="NCBI Taxonomy" id="30214"/>
    <lineage>
        <taxon>Eukaryota</taxon>
        <taxon>Metazoa</taxon>
        <taxon>Ecdysozoa</taxon>
        <taxon>Arthropoda</taxon>
        <taxon>Hexapoda</taxon>
        <taxon>Insecta</taxon>
        <taxon>Pterygota</taxon>
        <taxon>Neoptera</taxon>
        <taxon>Endopterygota</taxon>
        <taxon>Hymenoptera</taxon>
        <taxon>Apocrita</taxon>
        <taxon>Aculeata</taxon>
        <taxon>Vespoidea</taxon>
        <taxon>Vespidae</taxon>
        <taxon>Vespinae</taxon>
        <taxon>Vespula</taxon>
    </lineage>
</organism>
<dbReference type="EMBL" id="JAUDFV010000154">
    <property type="protein sequence ID" value="KAL2716349.1"/>
    <property type="molecule type" value="Genomic_DNA"/>
</dbReference>
<dbReference type="Proteomes" id="UP001607302">
    <property type="component" value="Unassembled WGS sequence"/>
</dbReference>
<proteinExistence type="predicted"/>
<gene>
    <name evidence="2" type="ORF">V1478_014025</name>
</gene>
<accession>A0ABD2A6V5</accession>
<feature type="region of interest" description="Disordered" evidence="1">
    <location>
        <begin position="93"/>
        <end position="113"/>
    </location>
</feature>
<name>A0ABD2A6V5_VESSQ</name>
<keyword evidence="3" id="KW-1185">Reference proteome</keyword>
<feature type="compositionally biased region" description="Basic residues" evidence="1">
    <location>
        <begin position="101"/>
        <end position="113"/>
    </location>
</feature>